<protein>
    <recommendedName>
        <fullName evidence="1">Cysteine-rich CPCC domain-containing protein</fullName>
    </recommendedName>
</protein>
<dbReference type="EMBL" id="CP006704">
    <property type="protein sequence ID" value="AIJ47490.1"/>
    <property type="molecule type" value="Genomic_DNA"/>
</dbReference>
<dbReference type="KEGG" id="ctes:O987_16890"/>
<dbReference type="Pfam" id="PF14206">
    <property type="entry name" value="Cys_rich_CPCC"/>
    <property type="match status" value="1"/>
</dbReference>
<dbReference type="Proteomes" id="UP000028782">
    <property type="component" value="Chromosome"/>
</dbReference>
<dbReference type="HOGENOM" id="CLU_161873_1_1_4"/>
<evidence type="ECO:0000259" key="1">
    <source>
        <dbReference type="Pfam" id="PF14206"/>
    </source>
</evidence>
<name>A0A076PUN3_COMTE</name>
<sequence>MPLYQCPCCDYFSLDERGEYSICSVCFWEDSGWDVDCPDEYSGPNHMTLRDGRRNFQYFGACDYRMLKSVLPLAARNRYRHGPRVLSKVASIRVGQ</sequence>
<evidence type="ECO:0000313" key="3">
    <source>
        <dbReference type="Proteomes" id="UP000028782"/>
    </source>
</evidence>
<dbReference type="InterPro" id="IPR025983">
    <property type="entry name" value="Cys_rich_CPCC"/>
</dbReference>
<evidence type="ECO:0000313" key="2">
    <source>
        <dbReference type="EMBL" id="AIJ47490.1"/>
    </source>
</evidence>
<reference evidence="2 3" key="1">
    <citation type="journal article" date="2014" name="Genome Announc.">
        <title>Complete Genome Sequence of Polychlorinated Biphenyl Degrader Comamonas testosteroni TK102 (NBRC 109938).</title>
        <authorList>
            <person name="Fukuda K."/>
            <person name="Hosoyama A."/>
            <person name="Tsuchikane K."/>
            <person name="Ohji S."/>
            <person name="Yamazoe A."/>
            <person name="Fujita N."/>
            <person name="Shintani M."/>
            <person name="Kimbara K."/>
        </authorList>
    </citation>
    <scope>NUCLEOTIDE SEQUENCE [LARGE SCALE GENOMIC DNA]</scope>
    <source>
        <strain evidence="2">TK102</strain>
    </source>
</reference>
<organism evidence="2 3">
    <name type="scientific">Comamonas testosteroni TK102</name>
    <dbReference type="NCBI Taxonomy" id="1392005"/>
    <lineage>
        <taxon>Bacteria</taxon>
        <taxon>Pseudomonadati</taxon>
        <taxon>Pseudomonadota</taxon>
        <taxon>Betaproteobacteria</taxon>
        <taxon>Burkholderiales</taxon>
        <taxon>Comamonadaceae</taxon>
        <taxon>Comamonas</taxon>
    </lineage>
</organism>
<proteinExistence type="predicted"/>
<accession>A0A076PUN3</accession>
<gene>
    <name evidence="2" type="ORF">O987_16890</name>
</gene>
<dbReference type="RefSeq" id="WP_043373505.1">
    <property type="nucleotide sequence ID" value="NZ_CP006704.1"/>
</dbReference>
<feature type="domain" description="Cysteine-rich CPCC" evidence="1">
    <location>
        <begin position="4"/>
        <end position="73"/>
    </location>
</feature>
<dbReference type="AlphaFoldDB" id="A0A076PUN3"/>